<name>A0ACC0MSM2_RHOML</name>
<sequence length="98" mass="11429">MARKIWSEAEETLLLWALTSMVQSTMWNAEAGIFHPDYLNYLQGHIAVEFPDAPIEEYQIKDKITRWKQACSVILNLIQVPGFHWDPTQHKVVAEVYK</sequence>
<organism evidence="1 2">
    <name type="scientific">Rhododendron molle</name>
    <name type="common">Chinese azalea</name>
    <name type="synonym">Azalea mollis</name>
    <dbReference type="NCBI Taxonomy" id="49168"/>
    <lineage>
        <taxon>Eukaryota</taxon>
        <taxon>Viridiplantae</taxon>
        <taxon>Streptophyta</taxon>
        <taxon>Embryophyta</taxon>
        <taxon>Tracheophyta</taxon>
        <taxon>Spermatophyta</taxon>
        <taxon>Magnoliopsida</taxon>
        <taxon>eudicotyledons</taxon>
        <taxon>Gunneridae</taxon>
        <taxon>Pentapetalae</taxon>
        <taxon>asterids</taxon>
        <taxon>Ericales</taxon>
        <taxon>Ericaceae</taxon>
        <taxon>Ericoideae</taxon>
        <taxon>Rhodoreae</taxon>
        <taxon>Rhododendron</taxon>
    </lineage>
</organism>
<evidence type="ECO:0000313" key="2">
    <source>
        <dbReference type="Proteomes" id="UP001062846"/>
    </source>
</evidence>
<dbReference type="Proteomes" id="UP001062846">
    <property type="component" value="Chromosome 8"/>
</dbReference>
<accession>A0ACC0MSM2</accession>
<dbReference type="EMBL" id="CM046395">
    <property type="protein sequence ID" value="KAI8543549.1"/>
    <property type="molecule type" value="Genomic_DNA"/>
</dbReference>
<reference evidence="1" key="1">
    <citation type="submission" date="2022-02" db="EMBL/GenBank/DDBJ databases">
        <title>Plant Genome Project.</title>
        <authorList>
            <person name="Zhang R.-G."/>
        </authorList>
    </citation>
    <scope>NUCLEOTIDE SEQUENCE</scope>
    <source>
        <strain evidence="1">AT1</strain>
    </source>
</reference>
<protein>
    <submittedName>
        <fullName evidence="1">Uncharacterized protein</fullName>
    </submittedName>
</protein>
<keyword evidence="2" id="KW-1185">Reference proteome</keyword>
<gene>
    <name evidence="1" type="ORF">RHMOL_Rhmol08G0227400</name>
</gene>
<comment type="caution">
    <text evidence="1">The sequence shown here is derived from an EMBL/GenBank/DDBJ whole genome shotgun (WGS) entry which is preliminary data.</text>
</comment>
<evidence type="ECO:0000313" key="1">
    <source>
        <dbReference type="EMBL" id="KAI8543549.1"/>
    </source>
</evidence>
<proteinExistence type="predicted"/>